<comment type="caution">
    <text evidence="1">The sequence shown here is derived from an EMBL/GenBank/DDBJ whole genome shotgun (WGS) entry which is preliminary data.</text>
</comment>
<gene>
    <name evidence="1" type="ORF">LO744_11370</name>
</gene>
<dbReference type="EMBL" id="JAJNAY010000001">
    <property type="protein sequence ID" value="MCD1117459.1"/>
    <property type="molecule type" value="Genomic_DNA"/>
</dbReference>
<protein>
    <submittedName>
        <fullName evidence="1">Uncharacterized protein</fullName>
    </submittedName>
</protein>
<sequence>MKYLLLLTLFFVSCKGQNFRKNSDCNVIETKKIEEFDRVYENIIMPDNYKNIINGNDASNNYEVILFITGDNSDGSITILKNNDKKNIGYKNYFKTNQSLSFKEKDFKTISENLELLNYGLYYENCKKETSKNIYLLIVKKNGIVVSKYLTYHSLNFEKSQSNGNLNYLKNILEIMYRNSW</sequence>
<dbReference type="AlphaFoldDB" id="A0A9Q3V262"/>
<dbReference type="RefSeq" id="WP_230669379.1">
    <property type="nucleotide sequence ID" value="NZ_JAJNAY010000001.1"/>
</dbReference>
<evidence type="ECO:0000313" key="1">
    <source>
        <dbReference type="EMBL" id="MCD1117459.1"/>
    </source>
</evidence>
<evidence type="ECO:0000313" key="2">
    <source>
        <dbReference type="Proteomes" id="UP001108025"/>
    </source>
</evidence>
<keyword evidence="2" id="KW-1185">Reference proteome</keyword>
<name>A0A9Q3V262_9FLAO</name>
<reference evidence="1" key="1">
    <citation type="submission" date="2021-11" db="EMBL/GenBank/DDBJ databases">
        <title>Description of novel Chryseobacterium species.</title>
        <authorList>
            <person name="Saticioglu I.B."/>
            <person name="Ay H."/>
            <person name="Altun S."/>
            <person name="Duman M."/>
        </authorList>
    </citation>
    <scope>NUCLEOTIDE SEQUENCE</scope>
    <source>
        <strain evidence="1">C-17</strain>
    </source>
</reference>
<proteinExistence type="predicted"/>
<accession>A0A9Q3V262</accession>
<organism evidence="1 2">
    <name type="scientific">Chryseobacterium turcicum</name>
    <dbReference type="NCBI Taxonomy" id="2898076"/>
    <lineage>
        <taxon>Bacteria</taxon>
        <taxon>Pseudomonadati</taxon>
        <taxon>Bacteroidota</taxon>
        <taxon>Flavobacteriia</taxon>
        <taxon>Flavobacteriales</taxon>
        <taxon>Weeksellaceae</taxon>
        <taxon>Chryseobacterium group</taxon>
        <taxon>Chryseobacterium</taxon>
    </lineage>
</organism>
<dbReference type="Proteomes" id="UP001108025">
    <property type="component" value="Unassembled WGS sequence"/>
</dbReference>